<proteinExistence type="predicted"/>
<dbReference type="SFLD" id="SFLDG01129">
    <property type="entry name" value="C1.5:_HAD__Beta-PGM__Phosphata"/>
    <property type="match status" value="1"/>
</dbReference>
<dbReference type="NCBIfam" id="TIGR01549">
    <property type="entry name" value="HAD-SF-IA-v1"/>
    <property type="match status" value="1"/>
</dbReference>
<dbReference type="GO" id="GO:0006281">
    <property type="term" value="P:DNA repair"/>
    <property type="evidence" value="ECO:0007669"/>
    <property type="project" value="TreeGrafter"/>
</dbReference>
<dbReference type="SUPFAM" id="SSF56784">
    <property type="entry name" value="HAD-like"/>
    <property type="match status" value="1"/>
</dbReference>
<dbReference type="InterPro" id="IPR023198">
    <property type="entry name" value="PGP-like_dom2"/>
</dbReference>
<name>A0A371IND7_9FIRM</name>
<keyword evidence="1" id="KW-0378">Hydrolase</keyword>
<dbReference type="Gene3D" id="3.40.50.1000">
    <property type="entry name" value="HAD superfamily/HAD-like"/>
    <property type="match status" value="1"/>
</dbReference>
<evidence type="ECO:0000313" key="1">
    <source>
        <dbReference type="EMBL" id="RDY21991.1"/>
    </source>
</evidence>
<dbReference type="AlphaFoldDB" id="A0A371IND7"/>
<dbReference type="InterPro" id="IPR006439">
    <property type="entry name" value="HAD-SF_hydro_IA"/>
</dbReference>
<gene>
    <name evidence="1" type="ORF">BBG48_001205</name>
</gene>
<accession>A0A371IND7</accession>
<sequence length="220" mass="24941">MTMSYNAKYETYIFDLDGTLCDTSVDLANAVNFALIKNYFEKKDVLEIKSYLGNGIKNLIKLSSGLEVDDPRFEKTFSDFKTYYSDHLLDNTRPYENIVDVIDFIKAKGAKVCVASNKADSYAKIICNKFFDGKLDYVRGEILGEEKKPSPKMIDDVLSHVGSSCDKTIYIGDSEVDILTANNSNLDLLVVSWGFRDYEFLKSQGNNIILNDVNQLYDFI</sequence>
<dbReference type="STRING" id="1871336.BBG48_08295"/>
<dbReference type="GO" id="GO:0008967">
    <property type="term" value="F:phosphoglycolate phosphatase activity"/>
    <property type="evidence" value="ECO:0007669"/>
    <property type="project" value="TreeGrafter"/>
</dbReference>
<dbReference type="InterPro" id="IPR041492">
    <property type="entry name" value="HAD_2"/>
</dbReference>
<dbReference type="Gene3D" id="1.10.150.240">
    <property type="entry name" value="Putative phosphatase, domain 2"/>
    <property type="match status" value="1"/>
</dbReference>
<dbReference type="EMBL" id="MBEW02000002">
    <property type="protein sequence ID" value="RDY21991.1"/>
    <property type="molecule type" value="Genomic_DNA"/>
</dbReference>
<dbReference type="GO" id="GO:0005829">
    <property type="term" value="C:cytosol"/>
    <property type="evidence" value="ECO:0007669"/>
    <property type="project" value="TreeGrafter"/>
</dbReference>
<dbReference type="PANTHER" id="PTHR43434">
    <property type="entry name" value="PHOSPHOGLYCOLATE PHOSPHATASE"/>
    <property type="match status" value="1"/>
</dbReference>
<evidence type="ECO:0000313" key="2">
    <source>
        <dbReference type="Proteomes" id="UP000093352"/>
    </source>
</evidence>
<dbReference type="InterPro" id="IPR036412">
    <property type="entry name" value="HAD-like_sf"/>
</dbReference>
<organism evidence="1 2">
    <name type="scientific">Criibacterium bergeronii</name>
    <dbReference type="NCBI Taxonomy" id="1871336"/>
    <lineage>
        <taxon>Bacteria</taxon>
        <taxon>Bacillati</taxon>
        <taxon>Bacillota</taxon>
        <taxon>Clostridia</taxon>
        <taxon>Peptostreptococcales</taxon>
        <taxon>Filifactoraceae</taxon>
        <taxon>Criibacterium</taxon>
    </lineage>
</organism>
<dbReference type="InterPro" id="IPR050155">
    <property type="entry name" value="HAD-like_hydrolase_sf"/>
</dbReference>
<keyword evidence="2" id="KW-1185">Reference proteome</keyword>
<dbReference type="Proteomes" id="UP000093352">
    <property type="component" value="Unassembled WGS sequence"/>
</dbReference>
<dbReference type="InterPro" id="IPR023214">
    <property type="entry name" value="HAD_sf"/>
</dbReference>
<dbReference type="Pfam" id="PF13419">
    <property type="entry name" value="HAD_2"/>
    <property type="match status" value="1"/>
</dbReference>
<reference evidence="1 2" key="1">
    <citation type="journal article" date="2016" name="Genome Announc.">
        <title>Draft Genome Sequence of Criibacterium bergeronii gen. nov., sp. nov., Strain CCRI-22567T, Isolated from a Vaginal Sample from a Woman with Bacterial Vaginosis.</title>
        <authorList>
            <person name="Maheux A.F."/>
            <person name="Berube E."/>
            <person name="Boudreau D.K."/>
            <person name="Raymond F."/>
            <person name="Corbeil J."/>
            <person name="Roy P.H."/>
            <person name="Boissinot M."/>
            <person name="Omar R.F."/>
        </authorList>
    </citation>
    <scope>NUCLEOTIDE SEQUENCE [LARGE SCALE GENOMIC DNA]</scope>
    <source>
        <strain evidence="1 2">CCRI-22567</strain>
    </source>
</reference>
<comment type="caution">
    <text evidence="1">The sequence shown here is derived from an EMBL/GenBank/DDBJ whole genome shotgun (WGS) entry which is preliminary data.</text>
</comment>
<dbReference type="PANTHER" id="PTHR43434:SF1">
    <property type="entry name" value="PHOSPHOGLYCOLATE PHOSPHATASE"/>
    <property type="match status" value="1"/>
</dbReference>
<dbReference type="SFLD" id="SFLDS00003">
    <property type="entry name" value="Haloacid_Dehalogenase"/>
    <property type="match status" value="1"/>
</dbReference>
<protein>
    <submittedName>
        <fullName evidence="1">HAD family hydrolase</fullName>
    </submittedName>
</protein>